<evidence type="ECO:0000256" key="3">
    <source>
        <dbReference type="ARBA" id="ARBA00005096"/>
    </source>
</evidence>
<evidence type="ECO:0008006" key="15">
    <source>
        <dbReference type="Google" id="ProtNLM"/>
    </source>
</evidence>
<dbReference type="AlphaFoldDB" id="A0A8J3C5J0"/>
<evidence type="ECO:0000256" key="10">
    <source>
        <dbReference type="ARBA" id="ARBA00023014"/>
    </source>
</evidence>
<comment type="pathway">
    <text evidence="3">Nitrogen metabolism; nitrate reduction (assimilation).</text>
</comment>
<feature type="domain" description="FAD/NAD(P)-binding" evidence="11">
    <location>
        <begin position="5"/>
        <end position="285"/>
    </location>
</feature>
<keyword evidence="5" id="KW-0285">Flavoprotein</keyword>
<feature type="domain" description="NADH-rubredoxin oxidoreductase C-terminal" evidence="12">
    <location>
        <begin position="320"/>
        <end position="386"/>
    </location>
</feature>
<dbReference type="EMBL" id="BMMK01000001">
    <property type="protein sequence ID" value="GGM33414.1"/>
    <property type="molecule type" value="Genomic_DNA"/>
</dbReference>
<evidence type="ECO:0000313" key="13">
    <source>
        <dbReference type="EMBL" id="GGM33414.1"/>
    </source>
</evidence>
<comment type="cofactor">
    <cofactor evidence="1">
        <name>siroheme</name>
        <dbReference type="ChEBI" id="CHEBI:60052"/>
    </cofactor>
</comment>
<dbReference type="FunFam" id="3.50.50.60:FF:000033">
    <property type="entry name" value="Nitrite reductase [NAD(P)H], large subunit"/>
    <property type="match status" value="1"/>
</dbReference>
<dbReference type="Pfam" id="PF07992">
    <property type="entry name" value="Pyr_redox_2"/>
    <property type="match status" value="1"/>
</dbReference>
<keyword evidence="9" id="KW-0408">Iron</keyword>
<accession>A0A8J3C5J0</accession>
<gene>
    <name evidence="13" type="ORF">GCM10012275_01100</name>
</gene>
<keyword evidence="10" id="KW-0411">Iron-sulfur</keyword>
<organism evidence="13 14">
    <name type="scientific">Longimycelium tulufanense</name>
    <dbReference type="NCBI Taxonomy" id="907463"/>
    <lineage>
        <taxon>Bacteria</taxon>
        <taxon>Bacillati</taxon>
        <taxon>Actinomycetota</taxon>
        <taxon>Actinomycetes</taxon>
        <taxon>Pseudonocardiales</taxon>
        <taxon>Pseudonocardiaceae</taxon>
        <taxon>Longimycelium</taxon>
    </lineage>
</organism>
<comment type="cofactor">
    <cofactor evidence="2">
        <name>FAD</name>
        <dbReference type="ChEBI" id="CHEBI:57692"/>
    </cofactor>
</comment>
<evidence type="ECO:0000256" key="1">
    <source>
        <dbReference type="ARBA" id="ARBA00001929"/>
    </source>
</evidence>
<dbReference type="InterPro" id="IPR016156">
    <property type="entry name" value="FAD/NAD-linked_Rdtase_dimer_sf"/>
</dbReference>
<evidence type="ECO:0000256" key="5">
    <source>
        <dbReference type="ARBA" id="ARBA00022630"/>
    </source>
</evidence>
<dbReference type="RefSeq" id="WP_189052804.1">
    <property type="nucleotide sequence ID" value="NZ_BMMK01000001.1"/>
</dbReference>
<dbReference type="GO" id="GO:0016491">
    <property type="term" value="F:oxidoreductase activity"/>
    <property type="evidence" value="ECO:0007669"/>
    <property type="project" value="UniProtKB-KW"/>
</dbReference>
<evidence type="ECO:0000256" key="6">
    <source>
        <dbReference type="ARBA" id="ARBA00022723"/>
    </source>
</evidence>
<proteinExistence type="predicted"/>
<evidence type="ECO:0000256" key="8">
    <source>
        <dbReference type="ARBA" id="ARBA00023002"/>
    </source>
</evidence>
<keyword evidence="7" id="KW-0274">FAD</keyword>
<evidence type="ECO:0000259" key="12">
    <source>
        <dbReference type="Pfam" id="PF18267"/>
    </source>
</evidence>
<keyword evidence="8" id="KW-0560">Oxidoreductase</keyword>
<dbReference type="InterPro" id="IPR041575">
    <property type="entry name" value="Rubredoxin_C"/>
</dbReference>
<evidence type="ECO:0000256" key="2">
    <source>
        <dbReference type="ARBA" id="ARBA00001974"/>
    </source>
</evidence>
<keyword evidence="4" id="KW-0349">Heme</keyword>
<dbReference type="InterPro" id="IPR036188">
    <property type="entry name" value="FAD/NAD-bd_sf"/>
</dbReference>
<reference evidence="13" key="2">
    <citation type="submission" date="2020-09" db="EMBL/GenBank/DDBJ databases">
        <authorList>
            <person name="Sun Q."/>
            <person name="Zhou Y."/>
        </authorList>
    </citation>
    <scope>NUCLEOTIDE SEQUENCE</scope>
    <source>
        <strain evidence="13">CGMCC 4.5737</strain>
    </source>
</reference>
<dbReference type="Gene3D" id="3.50.50.60">
    <property type="entry name" value="FAD/NAD(P)-binding domain"/>
    <property type="match status" value="2"/>
</dbReference>
<comment type="caution">
    <text evidence="13">The sequence shown here is derived from an EMBL/GenBank/DDBJ whole genome shotgun (WGS) entry which is preliminary data.</text>
</comment>
<dbReference type="Pfam" id="PF18267">
    <property type="entry name" value="Rubredoxin_C"/>
    <property type="match status" value="1"/>
</dbReference>
<dbReference type="InterPro" id="IPR052034">
    <property type="entry name" value="NasD-like"/>
</dbReference>
<dbReference type="Gene3D" id="3.30.390.30">
    <property type="match status" value="1"/>
</dbReference>
<dbReference type="Proteomes" id="UP000637578">
    <property type="component" value="Unassembled WGS sequence"/>
</dbReference>
<keyword evidence="14" id="KW-1185">Reference proteome</keyword>
<dbReference type="PRINTS" id="PR00368">
    <property type="entry name" value="FADPNR"/>
</dbReference>
<dbReference type="InterPro" id="IPR023753">
    <property type="entry name" value="FAD/NAD-binding_dom"/>
</dbReference>
<dbReference type="PANTHER" id="PTHR43809">
    <property type="entry name" value="NITRITE REDUCTASE (NADH) LARGE SUBUNIT"/>
    <property type="match status" value="1"/>
</dbReference>
<dbReference type="PANTHER" id="PTHR43809:SF1">
    <property type="entry name" value="NITRITE REDUCTASE (NADH) LARGE SUBUNIT"/>
    <property type="match status" value="1"/>
</dbReference>
<dbReference type="PRINTS" id="PR00411">
    <property type="entry name" value="PNDRDTASEI"/>
</dbReference>
<evidence type="ECO:0000256" key="7">
    <source>
        <dbReference type="ARBA" id="ARBA00022827"/>
    </source>
</evidence>
<dbReference type="GO" id="GO:0046872">
    <property type="term" value="F:metal ion binding"/>
    <property type="evidence" value="ECO:0007669"/>
    <property type="project" value="UniProtKB-KW"/>
</dbReference>
<evidence type="ECO:0000256" key="4">
    <source>
        <dbReference type="ARBA" id="ARBA00022617"/>
    </source>
</evidence>
<dbReference type="GO" id="GO:0051536">
    <property type="term" value="F:iron-sulfur cluster binding"/>
    <property type="evidence" value="ECO:0007669"/>
    <property type="project" value="UniProtKB-KW"/>
</dbReference>
<evidence type="ECO:0000313" key="14">
    <source>
        <dbReference type="Proteomes" id="UP000637578"/>
    </source>
</evidence>
<evidence type="ECO:0000259" key="11">
    <source>
        <dbReference type="Pfam" id="PF07992"/>
    </source>
</evidence>
<name>A0A8J3C5J0_9PSEU</name>
<keyword evidence="6" id="KW-0479">Metal-binding</keyword>
<dbReference type="SUPFAM" id="SSF51905">
    <property type="entry name" value="FAD/NAD(P)-binding domain"/>
    <property type="match status" value="2"/>
</dbReference>
<protein>
    <recommendedName>
        <fullName evidence="15">Nitrite reductase</fullName>
    </recommendedName>
</protein>
<sequence>MTGTLVVIGHGMVGHRLVTDLRVKDRADAWRIVVLAEESRPAYDRTALSSYMAGKSAHDLTLVDHDFLRDPLVDLRLGTVAASVDRGSQTVTTTDGTDLGYDALVLATGSRPFVPPVPGHDAPGCFVYRTIDDLDAIRAAAVSGRPGVVIGGGLLGLEAANALRLLGMRPHVVEMASRLMPLQVDDGGGRVLAKLVGELGLRLHCGAAIRSVDTGTDGRVCGVTLADGSVLDTELVVFSAGIRPRDELAGPAGLGRAQRGGFLVDDQCRTSDERIWAVGECAAVNGRCYGLAAPGYRMAEIVVQQLLGFGGAALPLPDVSTKLKLLGVDVASFGDAHAMTAGVLEISYVDNTDSTYAKLVLSPDARVLLGGVLAGDASAYPVLRPLVGHELTAPPEQLLFGGAN</sequence>
<reference evidence="13" key="1">
    <citation type="journal article" date="2014" name="Int. J. Syst. Evol. Microbiol.">
        <title>Complete genome sequence of Corynebacterium casei LMG S-19264T (=DSM 44701T), isolated from a smear-ripened cheese.</title>
        <authorList>
            <consortium name="US DOE Joint Genome Institute (JGI-PGF)"/>
            <person name="Walter F."/>
            <person name="Albersmeier A."/>
            <person name="Kalinowski J."/>
            <person name="Ruckert C."/>
        </authorList>
    </citation>
    <scope>NUCLEOTIDE SEQUENCE</scope>
    <source>
        <strain evidence="13">CGMCC 4.5737</strain>
    </source>
</reference>
<evidence type="ECO:0000256" key="9">
    <source>
        <dbReference type="ARBA" id="ARBA00023004"/>
    </source>
</evidence>